<evidence type="ECO:0000313" key="4">
    <source>
        <dbReference type="Proteomes" id="UP000299102"/>
    </source>
</evidence>
<dbReference type="Proteomes" id="UP000299102">
    <property type="component" value="Unassembled WGS sequence"/>
</dbReference>
<organism evidence="3 4">
    <name type="scientific">Eumeta variegata</name>
    <name type="common">Bagworm moth</name>
    <name type="synonym">Eumeta japonica</name>
    <dbReference type="NCBI Taxonomy" id="151549"/>
    <lineage>
        <taxon>Eukaryota</taxon>
        <taxon>Metazoa</taxon>
        <taxon>Ecdysozoa</taxon>
        <taxon>Arthropoda</taxon>
        <taxon>Hexapoda</taxon>
        <taxon>Insecta</taxon>
        <taxon>Pterygota</taxon>
        <taxon>Neoptera</taxon>
        <taxon>Endopterygota</taxon>
        <taxon>Lepidoptera</taxon>
        <taxon>Glossata</taxon>
        <taxon>Ditrysia</taxon>
        <taxon>Tineoidea</taxon>
        <taxon>Psychidae</taxon>
        <taxon>Oiketicinae</taxon>
        <taxon>Eumeta</taxon>
    </lineage>
</organism>
<feature type="transmembrane region" description="Helical" evidence="2">
    <location>
        <begin position="21"/>
        <end position="43"/>
    </location>
</feature>
<keyword evidence="2" id="KW-1133">Transmembrane helix</keyword>
<comment type="caution">
    <text evidence="3">The sequence shown here is derived from an EMBL/GenBank/DDBJ whole genome shotgun (WGS) entry which is preliminary data.</text>
</comment>
<proteinExistence type="predicted"/>
<feature type="region of interest" description="Disordered" evidence="1">
    <location>
        <begin position="79"/>
        <end position="104"/>
    </location>
</feature>
<dbReference type="OrthoDB" id="7347983at2759"/>
<gene>
    <name evidence="3" type="ORF">EVAR_100125_1</name>
</gene>
<evidence type="ECO:0000256" key="1">
    <source>
        <dbReference type="SAM" id="MobiDB-lite"/>
    </source>
</evidence>
<accession>A0A4C1ZM42</accession>
<keyword evidence="2" id="KW-0812">Transmembrane</keyword>
<dbReference type="AlphaFoldDB" id="A0A4C1ZM42"/>
<evidence type="ECO:0000313" key="3">
    <source>
        <dbReference type="EMBL" id="GBP88283.1"/>
    </source>
</evidence>
<protein>
    <submittedName>
        <fullName evidence="3">Uncharacterized protein</fullName>
    </submittedName>
</protein>
<name>A0A4C1ZM42_EUMVA</name>
<keyword evidence="4" id="KW-1185">Reference proteome</keyword>
<evidence type="ECO:0000256" key="2">
    <source>
        <dbReference type="SAM" id="Phobius"/>
    </source>
</evidence>
<keyword evidence="2" id="KW-0472">Membrane</keyword>
<feature type="compositionally biased region" description="Polar residues" evidence="1">
    <location>
        <begin position="79"/>
        <end position="91"/>
    </location>
</feature>
<dbReference type="EMBL" id="BGZK01001919">
    <property type="protein sequence ID" value="GBP88283.1"/>
    <property type="molecule type" value="Genomic_DNA"/>
</dbReference>
<reference evidence="3 4" key="1">
    <citation type="journal article" date="2019" name="Commun. Biol.">
        <title>The bagworm genome reveals a unique fibroin gene that provides high tensile strength.</title>
        <authorList>
            <person name="Kono N."/>
            <person name="Nakamura H."/>
            <person name="Ohtoshi R."/>
            <person name="Tomita M."/>
            <person name="Numata K."/>
            <person name="Arakawa K."/>
        </authorList>
    </citation>
    <scope>NUCLEOTIDE SEQUENCE [LARGE SCALE GENOMIC DNA]</scope>
</reference>
<feature type="compositionally biased region" description="Basic and acidic residues" evidence="1">
    <location>
        <begin position="93"/>
        <end position="104"/>
    </location>
</feature>
<sequence length="104" mass="11246">MSTNNELSDMEASTKLRMKPAVKRIFCCSVTAASGFIAAYALYDDDVMTTSDTGGLQCSSMNGANDLIRLKLKTRQSICPRTGPNPITSSARVDVRNHRATDAL</sequence>